<dbReference type="eggNOG" id="ENOG50348W3">
    <property type="taxonomic scope" value="Bacteria"/>
</dbReference>
<dbReference type="HOGENOM" id="CLU_146066_1_1_11"/>
<evidence type="ECO:0008006" key="4">
    <source>
        <dbReference type="Google" id="ProtNLM"/>
    </source>
</evidence>
<accession>A4FD70</accession>
<reference evidence="2 3" key="1">
    <citation type="journal article" date="2007" name="Nat. Biotechnol.">
        <title>Complete genome sequence of the erythromycin-producing bacterium Saccharopolyspora erythraea NRRL23338.</title>
        <authorList>
            <person name="Oliynyk M."/>
            <person name="Samborskyy M."/>
            <person name="Lester J.B."/>
            <person name="Mironenko T."/>
            <person name="Scott N."/>
            <person name="Dickens S."/>
            <person name="Haydock S.F."/>
            <person name="Leadlay P.F."/>
        </authorList>
    </citation>
    <scope>NUCLEOTIDE SEQUENCE [LARGE SCALE GENOMIC DNA]</scope>
    <source>
        <strain evidence="3">ATCC 11635 / DSM 40517 / JCM 4748 / NBRC 13426 / NCIMB 8594 / NRRL 2338</strain>
    </source>
</reference>
<dbReference type="KEGG" id="sen:SACE_2714"/>
<evidence type="ECO:0000256" key="1">
    <source>
        <dbReference type="SAM" id="Phobius"/>
    </source>
</evidence>
<keyword evidence="1" id="KW-1133">Transmembrane helix</keyword>
<name>A4FD70_SACEN</name>
<evidence type="ECO:0000313" key="2">
    <source>
        <dbReference type="EMBL" id="CAM01995.1"/>
    </source>
</evidence>
<feature type="transmembrane region" description="Helical" evidence="1">
    <location>
        <begin position="50"/>
        <end position="73"/>
    </location>
</feature>
<evidence type="ECO:0000313" key="3">
    <source>
        <dbReference type="Proteomes" id="UP000006728"/>
    </source>
</evidence>
<keyword evidence="1" id="KW-0472">Membrane</keyword>
<dbReference type="STRING" id="405948.SACE_2714"/>
<gene>
    <name evidence="2" type="ordered locus">SACE_2714</name>
</gene>
<protein>
    <recommendedName>
        <fullName evidence="4">Integral membrane protein</fullName>
    </recommendedName>
</protein>
<keyword evidence="3" id="KW-1185">Reference proteome</keyword>
<sequence length="78" mass="8437">MTGVVVTVFVLHILFVVFDANQGNEFVSFVYGLAQVLVLGLGDVFTPDDALLGVILNYGLAALVYLVIGRLIVKAIRR</sequence>
<dbReference type="EMBL" id="AM420293">
    <property type="protein sequence ID" value="CAM01995.1"/>
    <property type="molecule type" value="Genomic_DNA"/>
</dbReference>
<dbReference type="Proteomes" id="UP000006728">
    <property type="component" value="Chromosome"/>
</dbReference>
<organism evidence="2 3">
    <name type="scientific">Saccharopolyspora erythraea (strain ATCC 11635 / DSM 40517 / JCM 4748 / NBRC 13426 / NCIMB 8594 / NRRL 2338)</name>
    <dbReference type="NCBI Taxonomy" id="405948"/>
    <lineage>
        <taxon>Bacteria</taxon>
        <taxon>Bacillati</taxon>
        <taxon>Actinomycetota</taxon>
        <taxon>Actinomycetes</taxon>
        <taxon>Pseudonocardiales</taxon>
        <taxon>Pseudonocardiaceae</taxon>
        <taxon>Saccharopolyspora</taxon>
    </lineage>
</organism>
<dbReference type="OrthoDB" id="5192539at2"/>
<keyword evidence="1" id="KW-0812">Transmembrane</keyword>
<dbReference type="AlphaFoldDB" id="A4FD70"/>
<proteinExistence type="predicted"/>